<proteinExistence type="predicted"/>
<dbReference type="PANTHER" id="PTHR23409:SF21">
    <property type="entry name" value="CAPSID PROTEIN"/>
    <property type="match status" value="1"/>
</dbReference>
<dbReference type="AlphaFoldDB" id="A0A1I8B058"/>
<dbReference type="PANTHER" id="PTHR23409">
    <property type="entry name" value="RIBONUCLEOSIDE-DIPHOSPHATE REDUCTASE SMALL CHAIN"/>
    <property type="match status" value="1"/>
</dbReference>
<reference evidence="2" key="1">
    <citation type="submission" date="2016-11" db="UniProtKB">
        <authorList>
            <consortium name="WormBaseParasite"/>
        </authorList>
    </citation>
    <scope>IDENTIFICATION</scope>
</reference>
<evidence type="ECO:0000313" key="1">
    <source>
        <dbReference type="Proteomes" id="UP000095281"/>
    </source>
</evidence>
<evidence type="ECO:0000313" key="2">
    <source>
        <dbReference type="WBParaSite" id="MhA1_Contig1194.frz3.gene16"/>
    </source>
</evidence>
<keyword evidence="1" id="KW-1185">Reference proteome</keyword>
<sequence>MSIHQKIDRDSANAITNALSFFETPSTNVSISNSSVIELLTLNPVNITPFHFKIHASTNYVDLAKCYVFTELRIKKEKEGKLVDLEAADNVACCQLIGHTIWKNCRMSINGTQIFEGNSLMAYKSIFDYELTYPQTVKNSYLSVAGYYDDGDIGLNGVGFENRKLLFAPSTDGTQKTAQFISKLDVDICNQPRYLVNQCEIDIELLPNDSDFLIIAPTAANPKFHLEVLAYKLYVKKIELMDSLAFDIAKKLELKPARYPMRKTSLKSLFISENRTEFNANLWMDQVPRRVVLGMIKNSDFVGSQKSHPFNFQHFDLRDISITTGGVTYPASPYSLDFPNGKYARIFHDMQEAVGYAGTLESNGISMQRFSSGGFCIFVFNLTNSQEDNGPETFDLIKNCTTSVKMSFNKPVPTGGIVLIAMGEVDSLLMLDRNRTISSDISV</sequence>
<dbReference type="InterPro" id="IPR000358">
    <property type="entry name" value="RNR_small_fam"/>
</dbReference>
<protein>
    <submittedName>
        <fullName evidence="2">BPI2 domain-containing protein</fullName>
    </submittedName>
</protein>
<dbReference type="WBParaSite" id="MhA1_Contig1194.frz3.gene16">
    <property type="protein sequence ID" value="MhA1_Contig1194.frz3.gene16"/>
    <property type="gene ID" value="MhA1_Contig1194.frz3.gene16"/>
</dbReference>
<dbReference type="GO" id="GO:0009263">
    <property type="term" value="P:deoxyribonucleotide biosynthetic process"/>
    <property type="evidence" value="ECO:0007669"/>
    <property type="project" value="InterPro"/>
</dbReference>
<name>A0A1I8B058_MELHA</name>
<dbReference type="Proteomes" id="UP000095281">
    <property type="component" value="Unplaced"/>
</dbReference>
<dbReference type="OMA" id="ANENSAC"/>
<accession>A0A1I8B058</accession>
<organism evidence="1 2">
    <name type="scientific">Meloidogyne hapla</name>
    <name type="common">Root-knot nematode worm</name>
    <dbReference type="NCBI Taxonomy" id="6305"/>
    <lineage>
        <taxon>Eukaryota</taxon>
        <taxon>Metazoa</taxon>
        <taxon>Ecdysozoa</taxon>
        <taxon>Nematoda</taxon>
        <taxon>Chromadorea</taxon>
        <taxon>Rhabditida</taxon>
        <taxon>Tylenchina</taxon>
        <taxon>Tylenchomorpha</taxon>
        <taxon>Tylenchoidea</taxon>
        <taxon>Meloidogynidae</taxon>
        <taxon>Meloidogyninae</taxon>
        <taxon>Meloidogyne</taxon>
    </lineage>
</organism>
<dbReference type="GO" id="GO:0004748">
    <property type="term" value="F:ribonucleoside-diphosphate reductase activity, thioredoxin disulfide as acceptor"/>
    <property type="evidence" value="ECO:0007669"/>
    <property type="project" value="TreeGrafter"/>
</dbReference>
<dbReference type="GO" id="GO:0005829">
    <property type="term" value="C:cytosol"/>
    <property type="evidence" value="ECO:0007669"/>
    <property type="project" value="TreeGrafter"/>
</dbReference>